<dbReference type="InterPro" id="IPR002509">
    <property type="entry name" value="NODB_dom"/>
</dbReference>
<dbReference type="InterPro" id="IPR014235">
    <property type="entry name" value="Spore_PdaA"/>
</dbReference>
<evidence type="ECO:0000313" key="2">
    <source>
        <dbReference type="EMBL" id="OKO95796.1"/>
    </source>
</evidence>
<dbReference type="Proteomes" id="UP000186030">
    <property type="component" value="Unassembled WGS sequence"/>
</dbReference>
<dbReference type="CDD" id="cd10948">
    <property type="entry name" value="CE4_BsPdaA_like"/>
    <property type="match status" value="1"/>
</dbReference>
<proteinExistence type="predicted"/>
<dbReference type="NCBIfam" id="TIGR02884">
    <property type="entry name" value="spore_pdaA"/>
    <property type="match status" value="1"/>
</dbReference>
<reference evidence="2 3" key="1">
    <citation type="submission" date="2016-11" db="EMBL/GenBank/DDBJ databases">
        <authorList>
            <person name="Kadnikov V."/>
            <person name="Nazina T."/>
        </authorList>
    </citation>
    <scope>NUCLEOTIDE SEQUENCE [LARGE SCALE GENOMIC DNA]</scope>
    <source>
        <strain evidence="2 3">1017</strain>
    </source>
</reference>
<name>A0A1Q5T6D3_9BACL</name>
<sequence length="315" mass="35919">MAIGIHKLIPFSSLSPKRSLLGLFFAKNGARKAVRGENNKKEEKMAAKEELGMRWLISLVLALALFPAPAFAISNAPIHWGFKRSENHEPPSAGKKLDELLAKYDAFYLGDTSKKTIYLTFDNGYENGYTAQILDVLKEKHVPAAFFVTGHYLQTAPDLVKRMAAEGHIIGNHSWHHPDLTVVSDERLREELEKVREKTKELTGQKGMMYLRPPRGIFSERTLSLARDLGYYHVFWSLAFVDWQTDRQRGWQYAYDQIMKQIHPGAILLLHSVSKDNAEALPKVIDDLRKQGYTFASLDDLMAKKTGLHPWLFRP</sequence>
<comment type="caution">
    <text evidence="2">The sequence shown here is derived from an EMBL/GenBank/DDBJ whole genome shotgun (WGS) entry which is preliminary data.</text>
</comment>
<organism evidence="2 3">
    <name type="scientific">Geobacillus proteiniphilus</name>
    <dbReference type="NCBI Taxonomy" id="860353"/>
    <lineage>
        <taxon>Bacteria</taxon>
        <taxon>Bacillati</taxon>
        <taxon>Bacillota</taxon>
        <taxon>Bacilli</taxon>
        <taxon>Bacillales</taxon>
        <taxon>Anoxybacillaceae</taxon>
        <taxon>Geobacillus</taxon>
    </lineage>
</organism>
<dbReference type="PANTHER" id="PTHR10587:SF78">
    <property type="entry name" value="PEPTIDOGLYCAN-N-ACETYLMURAMIC ACID DEACETYLASE PDAA"/>
    <property type="match status" value="1"/>
</dbReference>
<protein>
    <submittedName>
        <fullName evidence="2">Polysaccharide deacetylase</fullName>
    </submittedName>
</protein>
<reference evidence="3" key="2">
    <citation type="submission" date="2017-01" db="EMBL/GenBank/DDBJ databases">
        <title>Genome sequencing and annotation of Geobacillus sp. 1017, a Hydrocarbon-Oxidizing Thermophilic Bacterium Isolated from a Heavy Oil Reservoir (China).</title>
        <authorList>
            <person name="Kadnikov V.V."/>
            <person name="Mardanov A.V."/>
            <person name="Poltaraus A.B."/>
            <person name="Sokolova D.S."/>
            <person name="Semenova E.M."/>
            <person name="Ravin N.V."/>
            <person name="Tourova T.P."/>
            <person name="Nazina T.N."/>
        </authorList>
    </citation>
    <scope>NUCLEOTIDE SEQUENCE [LARGE SCALE GENOMIC DNA]</scope>
    <source>
        <strain evidence="3">1017</strain>
    </source>
</reference>
<dbReference type="GO" id="GO:0016020">
    <property type="term" value="C:membrane"/>
    <property type="evidence" value="ECO:0007669"/>
    <property type="project" value="TreeGrafter"/>
</dbReference>
<accession>A0A1Q5T6D3</accession>
<dbReference type="PANTHER" id="PTHR10587">
    <property type="entry name" value="GLYCOSYL TRANSFERASE-RELATED"/>
    <property type="match status" value="1"/>
</dbReference>
<evidence type="ECO:0000259" key="1">
    <source>
        <dbReference type="PROSITE" id="PS51677"/>
    </source>
</evidence>
<dbReference type="GO" id="GO:0005975">
    <property type="term" value="P:carbohydrate metabolic process"/>
    <property type="evidence" value="ECO:0007669"/>
    <property type="project" value="InterPro"/>
</dbReference>
<dbReference type="SUPFAM" id="SSF88713">
    <property type="entry name" value="Glycoside hydrolase/deacetylase"/>
    <property type="match status" value="1"/>
</dbReference>
<dbReference type="GO" id="GO:0016810">
    <property type="term" value="F:hydrolase activity, acting on carbon-nitrogen (but not peptide) bonds"/>
    <property type="evidence" value="ECO:0007669"/>
    <property type="project" value="InterPro"/>
</dbReference>
<dbReference type="InterPro" id="IPR050248">
    <property type="entry name" value="Polysacc_deacetylase_ArnD"/>
</dbReference>
<evidence type="ECO:0000313" key="3">
    <source>
        <dbReference type="Proteomes" id="UP000186030"/>
    </source>
</evidence>
<dbReference type="AlphaFoldDB" id="A0A1Q5T6D3"/>
<dbReference type="Gene3D" id="3.20.20.370">
    <property type="entry name" value="Glycoside hydrolase/deacetylase"/>
    <property type="match status" value="1"/>
</dbReference>
<dbReference type="Pfam" id="PF01522">
    <property type="entry name" value="Polysacc_deac_1"/>
    <property type="match status" value="1"/>
</dbReference>
<gene>
    <name evidence="2" type="ORF">BRO54_0786</name>
</gene>
<feature type="domain" description="NodB homology" evidence="1">
    <location>
        <begin position="115"/>
        <end position="296"/>
    </location>
</feature>
<dbReference type="PROSITE" id="PS51677">
    <property type="entry name" value="NODB"/>
    <property type="match status" value="1"/>
</dbReference>
<dbReference type="EMBL" id="MQMG01000006">
    <property type="protein sequence ID" value="OKO95796.1"/>
    <property type="molecule type" value="Genomic_DNA"/>
</dbReference>
<dbReference type="InterPro" id="IPR011330">
    <property type="entry name" value="Glyco_hydro/deAcase_b/a-brl"/>
</dbReference>